<dbReference type="Gene3D" id="2.60.120.10">
    <property type="entry name" value="Jelly Rolls"/>
    <property type="match status" value="1"/>
</dbReference>
<dbReference type="InterPro" id="IPR011051">
    <property type="entry name" value="RmlC_Cupin_sf"/>
</dbReference>
<comment type="caution">
    <text evidence="1">The sequence shown here is derived from an EMBL/GenBank/DDBJ whole genome shotgun (WGS) entry which is preliminary data.</text>
</comment>
<dbReference type="EC" id="5.1.3.13" evidence="1"/>
<dbReference type="PANTHER" id="PTHR21047">
    <property type="entry name" value="DTDP-6-DEOXY-D-GLUCOSE-3,5 EPIMERASE"/>
    <property type="match status" value="1"/>
</dbReference>
<dbReference type="SUPFAM" id="SSF51182">
    <property type="entry name" value="RmlC-like cupins"/>
    <property type="match status" value="1"/>
</dbReference>
<evidence type="ECO:0000313" key="1">
    <source>
        <dbReference type="EMBL" id="EQD35303.1"/>
    </source>
</evidence>
<dbReference type="AlphaFoldDB" id="T0YQB1"/>
<reference evidence="1" key="2">
    <citation type="journal article" date="2014" name="ISME J.">
        <title>Microbial stratification in low pH oxic and suboxic macroscopic growths along an acid mine drainage.</title>
        <authorList>
            <person name="Mendez-Garcia C."/>
            <person name="Mesa V."/>
            <person name="Sprenger R.R."/>
            <person name="Richter M."/>
            <person name="Diez M.S."/>
            <person name="Solano J."/>
            <person name="Bargiela R."/>
            <person name="Golyshina O.V."/>
            <person name="Manteca A."/>
            <person name="Ramos J.L."/>
            <person name="Gallego J.R."/>
            <person name="Llorente I."/>
            <person name="Martins Dos Santos V.A."/>
            <person name="Jensen O.N."/>
            <person name="Pelaez A.I."/>
            <person name="Sanchez J."/>
            <person name="Ferrer M."/>
        </authorList>
    </citation>
    <scope>NUCLEOTIDE SEQUENCE</scope>
</reference>
<dbReference type="Pfam" id="PF00908">
    <property type="entry name" value="dTDP_sugar_isom"/>
    <property type="match status" value="1"/>
</dbReference>
<dbReference type="InterPro" id="IPR000888">
    <property type="entry name" value="RmlC-like"/>
</dbReference>
<dbReference type="EMBL" id="AUZX01013539">
    <property type="protein sequence ID" value="EQD35303.1"/>
    <property type="molecule type" value="Genomic_DNA"/>
</dbReference>
<dbReference type="PANTHER" id="PTHR21047:SF2">
    <property type="entry name" value="THYMIDINE DIPHOSPHO-4-KETO-RHAMNOSE 3,5-EPIMERASE"/>
    <property type="match status" value="1"/>
</dbReference>
<name>T0YQB1_9ZZZZ</name>
<sequence>MNIEMLGLTGSLIINKEVKSDIRGNFYKSYASDELRRNGTDFDVKEIFYSTSSKNVVRGMHFQVPPFEQAKLVNVVKGNITDVLLDLRVNSESCGKFVSLNLSEYDGKTLYIPRGIAHGFVSRSIESIVLYAVDSPYSMLSEGGIRYDSFGYDWRVENPILSDRDRSFIQFDGFMSPFKL</sequence>
<proteinExistence type="predicted"/>
<dbReference type="InterPro" id="IPR014710">
    <property type="entry name" value="RmlC-like_jellyroll"/>
</dbReference>
<dbReference type="CDD" id="cd00438">
    <property type="entry name" value="cupin_RmlC"/>
    <property type="match status" value="1"/>
</dbReference>
<accession>T0YQB1</accession>
<organism evidence="1">
    <name type="scientific">mine drainage metagenome</name>
    <dbReference type="NCBI Taxonomy" id="410659"/>
    <lineage>
        <taxon>unclassified sequences</taxon>
        <taxon>metagenomes</taxon>
        <taxon>ecological metagenomes</taxon>
    </lineage>
</organism>
<dbReference type="GO" id="GO:0008830">
    <property type="term" value="F:dTDP-4-dehydrorhamnose 3,5-epimerase activity"/>
    <property type="evidence" value="ECO:0007669"/>
    <property type="project" value="UniProtKB-EC"/>
</dbReference>
<dbReference type="GO" id="GO:0005829">
    <property type="term" value="C:cytosol"/>
    <property type="evidence" value="ECO:0007669"/>
    <property type="project" value="TreeGrafter"/>
</dbReference>
<dbReference type="GO" id="GO:0000271">
    <property type="term" value="P:polysaccharide biosynthetic process"/>
    <property type="evidence" value="ECO:0007669"/>
    <property type="project" value="TreeGrafter"/>
</dbReference>
<reference evidence="1" key="1">
    <citation type="submission" date="2013-08" db="EMBL/GenBank/DDBJ databases">
        <authorList>
            <person name="Mendez C."/>
            <person name="Richter M."/>
            <person name="Ferrer M."/>
            <person name="Sanchez J."/>
        </authorList>
    </citation>
    <scope>NUCLEOTIDE SEQUENCE</scope>
</reference>
<protein>
    <submittedName>
        <fullName evidence="1">dTDP-4-dehydrorhamnose 3,5-epimerase</fullName>
        <ecNumber evidence="1">5.1.3.13</ecNumber>
    </submittedName>
</protein>
<gene>
    <name evidence="1" type="ORF">B1A_18357</name>
</gene>
<keyword evidence="1" id="KW-0413">Isomerase</keyword>